<reference evidence="2" key="1">
    <citation type="submission" date="2019-07" db="EMBL/GenBank/DDBJ databases">
        <title>Shewanella sp. YLB-08 draft genomic sequence.</title>
        <authorList>
            <person name="Yu L."/>
        </authorList>
    </citation>
    <scope>NUCLEOTIDE SEQUENCE [LARGE SCALE GENOMIC DNA]</scope>
    <source>
        <strain evidence="2">JCM 20706</strain>
    </source>
</reference>
<dbReference type="Proteomes" id="UP000318126">
    <property type="component" value="Unassembled WGS sequence"/>
</dbReference>
<comment type="caution">
    <text evidence="1">The sequence shown here is derived from an EMBL/GenBank/DDBJ whole genome shotgun (WGS) entry which is preliminary data.</text>
</comment>
<evidence type="ECO:0000313" key="1">
    <source>
        <dbReference type="EMBL" id="TRY15119.1"/>
    </source>
</evidence>
<gene>
    <name evidence="1" type="ORF">FN961_07380</name>
</gene>
<dbReference type="OrthoDB" id="5616307at2"/>
<proteinExistence type="predicted"/>
<dbReference type="InterPro" id="IPR009749">
    <property type="entry name" value="DUF1315"/>
</dbReference>
<accession>A0A553JRP2</accession>
<dbReference type="Pfam" id="PF07023">
    <property type="entry name" value="DUF1315"/>
    <property type="match status" value="1"/>
</dbReference>
<protein>
    <submittedName>
        <fullName evidence="1">DUF1315 family protein</fullName>
    </submittedName>
</protein>
<dbReference type="RefSeq" id="WP_143563906.1">
    <property type="nucleotide sequence ID" value="NZ_BMPL01000005.1"/>
</dbReference>
<dbReference type="EMBL" id="VKGK01000006">
    <property type="protein sequence ID" value="TRY15119.1"/>
    <property type="molecule type" value="Genomic_DNA"/>
</dbReference>
<sequence length="94" mass="10919">MSAEINQIIDEMPELVYERLRSGVELGKWEDGTLLTAEQRESTMQLVMLYQARRLDQTDHFTINREGSVNELSKAELKKQFKGEAIAEFKEKDL</sequence>
<name>A0A553JRP2_SHEHA</name>
<evidence type="ECO:0000313" key="2">
    <source>
        <dbReference type="Proteomes" id="UP000318126"/>
    </source>
</evidence>
<organism evidence="1 2">
    <name type="scientific">Shewanella hanedai</name>
    <name type="common">Alteromonas hanedai</name>
    <dbReference type="NCBI Taxonomy" id="25"/>
    <lineage>
        <taxon>Bacteria</taxon>
        <taxon>Pseudomonadati</taxon>
        <taxon>Pseudomonadota</taxon>
        <taxon>Gammaproteobacteria</taxon>
        <taxon>Alteromonadales</taxon>
        <taxon>Shewanellaceae</taxon>
        <taxon>Shewanella</taxon>
    </lineage>
</organism>
<keyword evidence="2" id="KW-1185">Reference proteome</keyword>
<dbReference type="AlphaFoldDB" id="A0A553JRP2"/>